<comment type="caution">
    <text evidence="2">The sequence shown here is derived from an EMBL/GenBank/DDBJ whole genome shotgun (WGS) entry which is preliminary data.</text>
</comment>
<reference evidence="2 3" key="1">
    <citation type="submission" date="2019-01" db="EMBL/GenBank/DDBJ databases">
        <title>Lacunisphaera sp. strain TWA-58.</title>
        <authorList>
            <person name="Chen W.-M."/>
        </authorList>
    </citation>
    <scope>NUCLEOTIDE SEQUENCE [LARGE SCALE GENOMIC DNA]</scope>
    <source>
        <strain evidence="2 3">TWA-58</strain>
    </source>
</reference>
<feature type="signal peptide" evidence="1">
    <location>
        <begin position="1"/>
        <end position="19"/>
    </location>
</feature>
<dbReference type="RefSeq" id="WP_129049536.1">
    <property type="nucleotide sequence ID" value="NZ_SDHX01000002.1"/>
</dbReference>
<keyword evidence="1" id="KW-0732">Signal</keyword>
<evidence type="ECO:0000313" key="3">
    <source>
        <dbReference type="Proteomes" id="UP000290218"/>
    </source>
</evidence>
<evidence type="ECO:0000313" key="2">
    <source>
        <dbReference type="EMBL" id="RXK53644.1"/>
    </source>
</evidence>
<name>A0A4Q1C5C6_9BACT</name>
<dbReference type="AlphaFoldDB" id="A0A4Q1C5C6"/>
<organism evidence="2 3">
    <name type="scientific">Oleiharenicola lentus</name>
    <dbReference type="NCBI Taxonomy" id="2508720"/>
    <lineage>
        <taxon>Bacteria</taxon>
        <taxon>Pseudomonadati</taxon>
        <taxon>Verrucomicrobiota</taxon>
        <taxon>Opitutia</taxon>
        <taxon>Opitutales</taxon>
        <taxon>Opitutaceae</taxon>
        <taxon>Oleiharenicola</taxon>
    </lineage>
</organism>
<accession>A0A4Q1C5C6</accession>
<protein>
    <submittedName>
        <fullName evidence="2">Uncharacterized protein</fullName>
    </submittedName>
</protein>
<dbReference type="Proteomes" id="UP000290218">
    <property type="component" value="Unassembled WGS sequence"/>
</dbReference>
<sequence>MKSLPRLALLFLALGSVLAASPLADNITVEALIVTKAELRRHMAAGVDDTFRPATYDELEASRGEAQPDYLVARFRLKRPGHYSGEAEARIDGARQGTKLNVVLHFNKGWVEYFIPLDGLIYGGRGKEGGPKVAVSWNRLETK</sequence>
<keyword evidence="3" id="KW-1185">Reference proteome</keyword>
<gene>
    <name evidence="2" type="ORF">ESB00_18320</name>
</gene>
<dbReference type="EMBL" id="SDHX01000002">
    <property type="protein sequence ID" value="RXK53644.1"/>
    <property type="molecule type" value="Genomic_DNA"/>
</dbReference>
<evidence type="ECO:0000256" key="1">
    <source>
        <dbReference type="SAM" id="SignalP"/>
    </source>
</evidence>
<feature type="chain" id="PRO_5020179665" evidence="1">
    <location>
        <begin position="20"/>
        <end position="143"/>
    </location>
</feature>
<proteinExistence type="predicted"/>